<evidence type="ECO:0000256" key="1">
    <source>
        <dbReference type="SAM" id="Phobius"/>
    </source>
</evidence>
<keyword evidence="1" id="KW-0472">Membrane</keyword>
<dbReference type="RefSeq" id="WP_130021451.1">
    <property type="nucleotide sequence ID" value="NZ_SEWF01000017.1"/>
</dbReference>
<dbReference type="EMBL" id="SEWF01000017">
    <property type="protein sequence ID" value="RYU95203.1"/>
    <property type="molecule type" value="Genomic_DNA"/>
</dbReference>
<sequence length="147" mass="16794">MKILNRNSIVSPLFQLFGMVCGLFLITSIFVEGSSYTSENERINSSSFSTSHEHTGNIIFQDWESTLPYDFLSILSAGEEVDSSDESSEDDSTESGFPLHISRFNFNFLESSFINFNLSLQKRITIPFFLLHHSWKIPFSQLVSYIL</sequence>
<comment type="caution">
    <text evidence="2">The sequence shown here is derived from an EMBL/GenBank/DDBJ whole genome shotgun (WGS) entry which is preliminary data.</text>
</comment>
<evidence type="ECO:0000313" key="3">
    <source>
        <dbReference type="Proteomes" id="UP000293162"/>
    </source>
</evidence>
<feature type="transmembrane region" description="Helical" evidence="1">
    <location>
        <begin position="12"/>
        <end position="31"/>
    </location>
</feature>
<keyword evidence="1" id="KW-1133">Transmembrane helix</keyword>
<name>A0A4Q5M086_9BACT</name>
<protein>
    <submittedName>
        <fullName evidence="2">Uncharacterized protein</fullName>
    </submittedName>
</protein>
<dbReference type="AlphaFoldDB" id="A0A4Q5M086"/>
<proteinExistence type="predicted"/>
<organism evidence="2 3">
    <name type="scientific">Emticicia agri</name>
    <dbReference type="NCBI Taxonomy" id="2492393"/>
    <lineage>
        <taxon>Bacteria</taxon>
        <taxon>Pseudomonadati</taxon>
        <taxon>Bacteroidota</taxon>
        <taxon>Cytophagia</taxon>
        <taxon>Cytophagales</taxon>
        <taxon>Leadbetterellaceae</taxon>
        <taxon>Emticicia</taxon>
    </lineage>
</organism>
<dbReference type="OrthoDB" id="9838859at2"/>
<reference evidence="2 3" key="1">
    <citation type="submission" date="2019-02" db="EMBL/GenBank/DDBJ databases">
        <title>Bacterial novel species Emticicia sp. 17J42-9 isolated from soil.</title>
        <authorList>
            <person name="Jung H.-Y."/>
        </authorList>
    </citation>
    <scope>NUCLEOTIDE SEQUENCE [LARGE SCALE GENOMIC DNA]</scope>
    <source>
        <strain evidence="2 3">17J42-9</strain>
    </source>
</reference>
<dbReference type="Proteomes" id="UP000293162">
    <property type="component" value="Unassembled WGS sequence"/>
</dbReference>
<keyword evidence="3" id="KW-1185">Reference proteome</keyword>
<accession>A0A4Q5M086</accession>
<gene>
    <name evidence="2" type="ORF">EWM59_13205</name>
</gene>
<evidence type="ECO:0000313" key="2">
    <source>
        <dbReference type="EMBL" id="RYU95203.1"/>
    </source>
</evidence>
<keyword evidence="1" id="KW-0812">Transmembrane</keyword>